<evidence type="ECO:0000313" key="3">
    <source>
        <dbReference type="EMBL" id="MPC75674.1"/>
    </source>
</evidence>
<feature type="coiled-coil region" evidence="1">
    <location>
        <begin position="29"/>
        <end position="60"/>
    </location>
</feature>
<dbReference type="GO" id="GO:0045292">
    <property type="term" value="P:mRNA cis splicing, via spliceosome"/>
    <property type="evidence" value="ECO:0007669"/>
    <property type="project" value="InterPro"/>
</dbReference>
<gene>
    <name evidence="3" type="ORF">E2C01_070067</name>
</gene>
<feature type="domain" description="FF" evidence="2">
    <location>
        <begin position="60"/>
        <end position="94"/>
    </location>
</feature>
<dbReference type="PANTHER" id="PTHR11864">
    <property type="entry name" value="PRE-MRNA-PROCESSING PROTEIN PRP40"/>
    <property type="match status" value="1"/>
</dbReference>
<dbReference type="Gene3D" id="1.10.10.440">
    <property type="entry name" value="FF domain"/>
    <property type="match status" value="2"/>
</dbReference>
<dbReference type="InterPro" id="IPR039726">
    <property type="entry name" value="Prp40-like"/>
</dbReference>
<evidence type="ECO:0000259" key="2">
    <source>
        <dbReference type="Pfam" id="PF01846"/>
    </source>
</evidence>
<accession>A0A5B7I4G2</accession>
<keyword evidence="4" id="KW-1185">Reference proteome</keyword>
<dbReference type="EMBL" id="VSRR010041624">
    <property type="protein sequence ID" value="MPC75674.1"/>
    <property type="molecule type" value="Genomic_DNA"/>
</dbReference>
<dbReference type="InterPro" id="IPR036517">
    <property type="entry name" value="FF_domain_sf"/>
</dbReference>
<dbReference type="GO" id="GO:0005685">
    <property type="term" value="C:U1 snRNP"/>
    <property type="evidence" value="ECO:0007669"/>
    <property type="project" value="TreeGrafter"/>
</dbReference>
<comment type="caution">
    <text evidence="3">The sequence shown here is derived from an EMBL/GenBank/DDBJ whole genome shotgun (WGS) entry which is preliminary data.</text>
</comment>
<evidence type="ECO:0000313" key="4">
    <source>
        <dbReference type="Proteomes" id="UP000324222"/>
    </source>
</evidence>
<protein>
    <submittedName>
        <fullName evidence="3">WW domain-containing protein</fullName>
    </submittedName>
</protein>
<evidence type="ECO:0000256" key="1">
    <source>
        <dbReference type="SAM" id="Coils"/>
    </source>
</evidence>
<dbReference type="InterPro" id="IPR002713">
    <property type="entry name" value="FF_domain"/>
</dbReference>
<proteinExistence type="predicted"/>
<dbReference type="SUPFAM" id="SSF81698">
    <property type="entry name" value="FF domain"/>
    <property type="match status" value="2"/>
</dbReference>
<dbReference type="OrthoDB" id="187617at2759"/>
<dbReference type="PANTHER" id="PTHR11864:SF0">
    <property type="entry name" value="PRP40 PRE-MRNA PROCESSING FACTOR 40 HOMOLOG A (YEAST)"/>
    <property type="match status" value="1"/>
</dbReference>
<organism evidence="3 4">
    <name type="scientific">Portunus trituberculatus</name>
    <name type="common">Swimming crab</name>
    <name type="synonym">Neptunus trituberculatus</name>
    <dbReference type="NCBI Taxonomy" id="210409"/>
    <lineage>
        <taxon>Eukaryota</taxon>
        <taxon>Metazoa</taxon>
        <taxon>Ecdysozoa</taxon>
        <taxon>Arthropoda</taxon>
        <taxon>Crustacea</taxon>
        <taxon>Multicrustacea</taxon>
        <taxon>Malacostraca</taxon>
        <taxon>Eumalacostraca</taxon>
        <taxon>Eucarida</taxon>
        <taxon>Decapoda</taxon>
        <taxon>Pleocyemata</taxon>
        <taxon>Brachyura</taxon>
        <taxon>Eubrachyura</taxon>
        <taxon>Portunoidea</taxon>
        <taxon>Portunidae</taxon>
        <taxon>Portuninae</taxon>
        <taxon>Portunus</taxon>
    </lineage>
</organism>
<sequence>MTNITFKTTWSEAQQMLIDNPTFAEDTDLLIFAEHIKQLEEEEEEERERQKKRIKRQQRKCRDNYIALLDELHEQGKLTSMSLWVELYPMISADIRCV</sequence>
<dbReference type="Proteomes" id="UP000324222">
    <property type="component" value="Unassembled WGS sequence"/>
</dbReference>
<dbReference type="GO" id="GO:0071004">
    <property type="term" value="C:U2-type prespliceosome"/>
    <property type="evidence" value="ECO:0007669"/>
    <property type="project" value="TreeGrafter"/>
</dbReference>
<reference evidence="3 4" key="1">
    <citation type="submission" date="2019-05" db="EMBL/GenBank/DDBJ databases">
        <title>Another draft genome of Portunus trituberculatus and its Hox gene families provides insights of decapod evolution.</title>
        <authorList>
            <person name="Jeong J.-H."/>
            <person name="Song I."/>
            <person name="Kim S."/>
            <person name="Choi T."/>
            <person name="Kim D."/>
            <person name="Ryu S."/>
            <person name="Kim W."/>
        </authorList>
    </citation>
    <scope>NUCLEOTIDE SEQUENCE [LARGE SCALE GENOMIC DNA]</scope>
    <source>
        <tissue evidence="3">Muscle</tissue>
    </source>
</reference>
<dbReference type="AlphaFoldDB" id="A0A5B7I4G2"/>
<dbReference type="Pfam" id="PF01846">
    <property type="entry name" value="FF"/>
    <property type="match status" value="1"/>
</dbReference>
<dbReference type="GO" id="GO:0003723">
    <property type="term" value="F:RNA binding"/>
    <property type="evidence" value="ECO:0007669"/>
    <property type="project" value="TreeGrafter"/>
</dbReference>
<keyword evidence="1" id="KW-0175">Coiled coil</keyword>
<name>A0A5B7I4G2_PORTR</name>